<sequence>MRRINQRMAMLLEKSVPANKELISKVCESILSKIKVAECCILYDANNDINTSFINNISEQIEKQGDRTGLEMWHNEICLSAFEGFSLSCILPFIEQFKQRLNAVYPRPYCLIVYITNTQDIYFRFHVYRKDERMWINIDIEADANPLLYDLEERLNIDSIIQRIQDFKEEYVECFDPISDDALQLAQENIPFQLPADYIKLLQFSNGILICGDEVLGINHKPFDLIKAYKTEHEATQVYMPSHIVPFAPDGRGNYYCFDVHKGNQIVFWVANHQYSEEDKPEVVNSDFCDWFNEVMIDWCIELEGQDIFK</sequence>
<dbReference type="EMBL" id="UGTP01000001">
    <property type="protein sequence ID" value="SUC11305.1"/>
    <property type="molecule type" value="Genomic_DNA"/>
</dbReference>
<dbReference type="Gene3D" id="3.40.1580.10">
    <property type="entry name" value="SMI1/KNR4-like"/>
    <property type="match status" value="1"/>
</dbReference>
<dbReference type="AlphaFoldDB" id="A0A379EY65"/>
<evidence type="ECO:0000313" key="2">
    <source>
        <dbReference type="EMBL" id="SUC11305.1"/>
    </source>
</evidence>
<proteinExistence type="predicted"/>
<dbReference type="InterPro" id="IPR018958">
    <property type="entry name" value="Knr4/Smi1-like_dom"/>
</dbReference>
<accession>A0A379EY65</accession>
<dbReference type="SMART" id="SM00860">
    <property type="entry name" value="SMI1_KNR4"/>
    <property type="match status" value="1"/>
</dbReference>
<dbReference type="SUPFAM" id="SSF160631">
    <property type="entry name" value="SMI1/KNR4-like"/>
    <property type="match status" value="1"/>
</dbReference>
<organism evidence="2 3">
    <name type="scientific">Prevotella pallens</name>
    <dbReference type="NCBI Taxonomy" id="60133"/>
    <lineage>
        <taxon>Bacteria</taxon>
        <taxon>Pseudomonadati</taxon>
        <taxon>Bacteroidota</taxon>
        <taxon>Bacteroidia</taxon>
        <taxon>Bacteroidales</taxon>
        <taxon>Prevotellaceae</taxon>
        <taxon>Prevotella</taxon>
    </lineage>
</organism>
<dbReference type="OrthoDB" id="681074at2"/>
<dbReference type="RefSeq" id="WP_115082674.1">
    <property type="nucleotide sequence ID" value="NZ_CAUTFH010000021.1"/>
</dbReference>
<protein>
    <submittedName>
        <fullName evidence="2">SMI1 / KNR4 family</fullName>
    </submittedName>
</protein>
<dbReference type="Proteomes" id="UP000254235">
    <property type="component" value="Unassembled WGS sequence"/>
</dbReference>
<evidence type="ECO:0000259" key="1">
    <source>
        <dbReference type="SMART" id="SM00860"/>
    </source>
</evidence>
<reference evidence="2 3" key="1">
    <citation type="submission" date="2018-06" db="EMBL/GenBank/DDBJ databases">
        <authorList>
            <consortium name="Pathogen Informatics"/>
            <person name="Doyle S."/>
        </authorList>
    </citation>
    <scope>NUCLEOTIDE SEQUENCE [LARGE SCALE GENOMIC DNA]</scope>
    <source>
        <strain evidence="2 3">NCTC13043</strain>
    </source>
</reference>
<feature type="domain" description="Knr4/Smi1-like" evidence="1">
    <location>
        <begin position="177"/>
        <end position="294"/>
    </location>
</feature>
<evidence type="ECO:0000313" key="3">
    <source>
        <dbReference type="Proteomes" id="UP000254235"/>
    </source>
</evidence>
<dbReference type="Pfam" id="PF09346">
    <property type="entry name" value="SMI1_KNR4"/>
    <property type="match status" value="1"/>
</dbReference>
<dbReference type="InterPro" id="IPR037883">
    <property type="entry name" value="Knr4/Smi1-like_sf"/>
</dbReference>
<gene>
    <name evidence="2" type="ORF">NCTC13043_00148</name>
</gene>
<name>A0A379EY65_9BACT</name>
<dbReference type="GeneID" id="78569896"/>